<evidence type="ECO:0000256" key="1">
    <source>
        <dbReference type="ARBA" id="ARBA00022468"/>
    </source>
</evidence>
<keyword evidence="4" id="KW-0862">Zinc</keyword>
<dbReference type="PRINTS" id="PR00405">
    <property type="entry name" value="REVINTRACTNG"/>
</dbReference>
<feature type="domain" description="Arf-GAP" evidence="7">
    <location>
        <begin position="12"/>
        <end position="129"/>
    </location>
</feature>
<evidence type="ECO:0000256" key="5">
    <source>
        <dbReference type="PROSITE-ProRule" id="PRU00288"/>
    </source>
</evidence>
<feature type="compositionally biased region" description="Polar residues" evidence="6">
    <location>
        <begin position="175"/>
        <end position="185"/>
    </location>
</feature>
<evidence type="ECO:0000313" key="9">
    <source>
        <dbReference type="Proteomes" id="UP000277580"/>
    </source>
</evidence>
<keyword evidence="1" id="KW-0343">GTPase activation</keyword>
<dbReference type="SUPFAM" id="SSF57863">
    <property type="entry name" value="ArfGap/RecO-like zinc finger"/>
    <property type="match status" value="1"/>
</dbReference>
<dbReference type="Pfam" id="PF01412">
    <property type="entry name" value="ArfGap"/>
    <property type="match status" value="1"/>
</dbReference>
<feature type="compositionally biased region" description="Low complexity" evidence="6">
    <location>
        <begin position="196"/>
        <end position="209"/>
    </location>
</feature>
<dbReference type="STRING" id="1392247.A0A3N4KFW7"/>
<evidence type="ECO:0000259" key="7">
    <source>
        <dbReference type="PROSITE" id="PS50115"/>
    </source>
</evidence>
<dbReference type="FunFam" id="1.10.220.150:FF:000014">
    <property type="entry name" value="ADP-ribosylation factor GTPase-activating protein"/>
    <property type="match status" value="1"/>
</dbReference>
<dbReference type="InterPro" id="IPR037278">
    <property type="entry name" value="ARFGAP/RecO"/>
</dbReference>
<dbReference type="SMART" id="SM00105">
    <property type="entry name" value="ArfGap"/>
    <property type="match status" value="1"/>
</dbReference>
<gene>
    <name evidence="8" type="ORF">P167DRAFT_561006</name>
</gene>
<protein>
    <submittedName>
        <fullName evidence="8">ArfGap-domain-containing protein</fullName>
    </submittedName>
</protein>
<feature type="region of interest" description="Disordered" evidence="6">
    <location>
        <begin position="290"/>
        <end position="351"/>
    </location>
</feature>
<dbReference type="PROSITE" id="PS50115">
    <property type="entry name" value="ARFGAP"/>
    <property type="match status" value="1"/>
</dbReference>
<dbReference type="GO" id="GO:0008270">
    <property type="term" value="F:zinc ion binding"/>
    <property type="evidence" value="ECO:0007669"/>
    <property type="project" value="UniProtKB-KW"/>
</dbReference>
<dbReference type="GO" id="GO:0000139">
    <property type="term" value="C:Golgi membrane"/>
    <property type="evidence" value="ECO:0007669"/>
    <property type="project" value="TreeGrafter"/>
</dbReference>
<accession>A0A3N4KFW7</accession>
<dbReference type="PANTHER" id="PTHR46395">
    <property type="entry name" value="ADP-RIBOSYLATION FACTOR GTPASE-ACTIVATING PROTEIN 1"/>
    <property type="match status" value="1"/>
</dbReference>
<dbReference type="Proteomes" id="UP000277580">
    <property type="component" value="Unassembled WGS sequence"/>
</dbReference>
<dbReference type="OrthoDB" id="983479at2759"/>
<dbReference type="InterPro" id="IPR038508">
    <property type="entry name" value="ArfGAP_dom_sf"/>
</dbReference>
<dbReference type="EMBL" id="ML119190">
    <property type="protein sequence ID" value="RPB07241.1"/>
    <property type="molecule type" value="Genomic_DNA"/>
</dbReference>
<evidence type="ECO:0000256" key="6">
    <source>
        <dbReference type="SAM" id="MobiDB-lite"/>
    </source>
</evidence>
<dbReference type="GO" id="GO:0005096">
    <property type="term" value="F:GTPase activator activity"/>
    <property type="evidence" value="ECO:0007669"/>
    <property type="project" value="UniProtKB-KW"/>
</dbReference>
<evidence type="ECO:0000256" key="2">
    <source>
        <dbReference type="ARBA" id="ARBA00022723"/>
    </source>
</evidence>
<sequence length="351" mass="35976">MSKMWEIDPETRRKLLELQKKPGNNVCCDCNAPAPQWASPKFGIFICLSCAGVHRGLGVHISFVRSITMDSFKPDEILRMQSGGNAKCKEFFEASDGFRGDMSIAELYGSVFGEDYKEKLSADVTNTPWTRPVRPAGTTTTTTTPTPLSTAAALSSPPPPTKDRNESFFARLGSANATRPSTLPPSQGGKYSGFGSSPSPTPTATTAEAPTLDEFSRDPVGALTKGFGFFTTQVARSAKTVNEAVIQPTAAKIAEAELARKAATALAEATGASLGLLPARIPWLGTGGARGGGARGGGARGGGARGGGARGGGARGGGARVGRARVGGGGGDTLCSDKDITGGVFSSPGSS</sequence>
<dbReference type="InParanoid" id="A0A3N4KFW7"/>
<proteinExistence type="predicted"/>
<evidence type="ECO:0000313" key="8">
    <source>
        <dbReference type="EMBL" id="RPB07241.1"/>
    </source>
</evidence>
<dbReference type="FunCoup" id="A0A3N4KFW7">
    <property type="interactions" value="719"/>
</dbReference>
<feature type="compositionally biased region" description="Gly residues" evidence="6">
    <location>
        <begin position="290"/>
        <end position="332"/>
    </location>
</feature>
<keyword evidence="3 5" id="KW-0863">Zinc-finger</keyword>
<dbReference type="PANTHER" id="PTHR46395:SF1">
    <property type="entry name" value="ADP-RIBOSYLATION FACTOR GTPASE-ACTIVATING PROTEIN 1"/>
    <property type="match status" value="1"/>
</dbReference>
<organism evidence="8 9">
    <name type="scientific">Morchella conica CCBAS932</name>
    <dbReference type="NCBI Taxonomy" id="1392247"/>
    <lineage>
        <taxon>Eukaryota</taxon>
        <taxon>Fungi</taxon>
        <taxon>Dikarya</taxon>
        <taxon>Ascomycota</taxon>
        <taxon>Pezizomycotina</taxon>
        <taxon>Pezizomycetes</taxon>
        <taxon>Pezizales</taxon>
        <taxon>Morchellaceae</taxon>
        <taxon>Morchella</taxon>
    </lineage>
</organism>
<dbReference type="AlphaFoldDB" id="A0A3N4KFW7"/>
<evidence type="ECO:0000256" key="3">
    <source>
        <dbReference type="ARBA" id="ARBA00022771"/>
    </source>
</evidence>
<keyword evidence="9" id="KW-1185">Reference proteome</keyword>
<dbReference type="GO" id="GO:0030100">
    <property type="term" value="P:regulation of endocytosis"/>
    <property type="evidence" value="ECO:0007669"/>
    <property type="project" value="TreeGrafter"/>
</dbReference>
<keyword evidence="2" id="KW-0479">Metal-binding</keyword>
<reference evidence="8 9" key="1">
    <citation type="journal article" date="2018" name="Nat. Ecol. Evol.">
        <title>Pezizomycetes genomes reveal the molecular basis of ectomycorrhizal truffle lifestyle.</title>
        <authorList>
            <person name="Murat C."/>
            <person name="Payen T."/>
            <person name="Noel B."/>
            <person name="Kuo A."/>
            <person name="Morin E."/>
            <person name="Chen J."/>
            <person name="Kohler A."/>
            <person name="Krizsan K."/>
            <person name="Balestrini R."/>
            <person name="Da Silva C."/>
            <person name="Montanini B."/>
            <person name="Hainaut M."/>
            <person name="Levati E."/>
            <person name="Barry K.W."/>
            <person name="Belfiori B."/>
            <person name="Cichocki N."/>
            <person name="Clum A."/>
            <person name="Dockter R.B."/>
            <person name="Fauchery L."/>
            <person name="Guy J."/>
            <person name="Iotti M."/>
            <person name="Le Tacon F."/>
            <person name="Lindquist E.A."/>
            <person name="Lipzen A."/>
            <person name="Malagnac F."/>
            <person name="Mello A."/>
            <person name="Molinier V."/>
            <person name="Miyauchi S."/>
            <person name="Poulain J."/>
            <person name="Riccioni C."/>
            <person name="Rubini A."/>
            <person name="Sitrit Y."/>
            <person name="Splivallo R."/>
            <person name="Traeger S."/>
            <person name="Wang M."/>
            <person name="Zifcakova L."/>
            <person name="Wipf D."/>
            <person name="Zambonelli A."/>
            <person name="Paolocci F."/>
            <person name="Nowrousian M."/>
            <person name="Ottonello S."/>
            <person name="Baldrian P."/>
            <person name="Spatafora J.W."/>
            <person name="Henrissat B."/>
            <person name="Nagy L.G."/>
            <person name="Aury J.M."/>
            <person name="Wincker P."/>
            <person name="Grigoriev I.V."/>
            <person name="Bonfante P."/>
            <person name="Martin F.M."/>
        </authorList>
    </citation>
    <scope>NUCLEOTIDE SEQUENCE [LARGE SCALE GENOMIC DNA]</scope>
    <source>
        <strain evidence="8 9">CCBAS932</strain>
    </source>
</reference>
<dbReference type="CDD" id="cd08830">
    <property type="entry name" value="ArfGap_ArfGap1"/>
    <property type="match status" value="1"/>
</dbReference>
<dbReference type="InterPro" id="IPR001164">
    <property type="entry name" value="ArfGAP_dom"/>
</dbReference>
<dbReference type="Gene3D" id="1.10.220.150">
    <property type="entry name" value="Arf GTPase activating protein"/>
    <property type="match status" value="1"/>
</dbReference>
<feature type="compositionally biased region" description="Low complexity" evidence="6">
    <location>
        <begin position="138"/>
        <end position="155"/>
    </location>
</feature>
<dbReference type="GO" id="GO:0032012">
    <property type="term" value="P:regulation of ARF protein signal transduction"/>
    <property type="evidence" value="ECO:0007669"/>
    <property type="project" value="TreeGrafter"/>
</dbReference>
<name>A0A3N4KFW7_9PEZI</name>
<evidence type="ECO:0000256" key="4">
    <source>
        <dbReference type="ARBA" id="ARBA00022833"/>
    </source>
</evidence>
<feature type="region of interest" description="Disordered" evidence="6">
    <location>
        <begin position="127"/>
        <end position="209"/>
    </location>
</feature>